<gene>
    <name evidence="1" type="ORF">DF183_05785</name>
</gene>
<proteinExistence type="predicted"/>
<evidence type="ECO:0008006" key="3">
    <source>
        <dbReference type="Google" id="ProtNLM"/>
    </source>
</evidence>
<dbReference type="KEGG" id="afa:UZ73_18265"/>
<dbReference type="AlphaFoldDB" id="A0A2U2BQD7"/>
<evidence type="ECO:0000313" key="2">
    <source>
        <dbReference type="Proteomes" id="UP000245216"/>
    </source>
</evidence>
<dbReference type="EMBL" id="QEXO01000001">
    <property type="protein sequence ID" value="PWE16230.1"/>
    <property type="molecule type" value="Genomic_DNA"/>
</dbReference>
<dbReference type="GeneID" id="29369890"/>
<organism evidence="1 2">
    <name type="scientific">Alcaligenes faecalis</name>
    <dbReference type="NCBI Taxonomy" id="511"/>
    <lineage>
        <taxon>Bacteria</taxon>
        <taxon>Pseudomonadati</taxon>
        <taxon>Pseudomonadota</taxon>
        <taxon>Betaproteobacteria</taxon>
        <taxon>Burkholderiales</taxon>
        <taxon>Alcaligenaceae</taxon>
        <taxon>Alcaligenes</taxon>
    </lineage>
</organism>
<dbReference type="NCBIfam" id="NF033672">
    <property type="entry name" value="mbn_chaper_assoc"/>
    <property type="match status" value="1"/>
</dbReference>
<comment type="caution">
    <text evidence="1">The sequence shown here is derived from an EMBL/GenBank/DDBJ whole genome shotgun (WGS) entry which is preliminary data.</text>
</comment>
<accession>A0A2U2BQD7</accession>
<reference evidence="1 2" key="1">
    <citation type="submission" date="2018-05" db="EMBL/GenBank/DDBJ databases">
        <title>Genome Sequence of an Efficient Indole-Degrading Bacterium, Alcaligenes sp.YBY.</title>
        <authorList>
            <person name="Yang B."/>
        </authorList>
    </citation>
    <scope>NUCLEOTIDE SEQUENCE [LARGE SCALE GENOMIC DNA]</scope>
    <source>
        <strain evidence="1 2">YBY</strain>
    </source>
</reference>
<evidence type="ECO:0000313" key="1">
    <source>
        <dbReference type="EMBL" id="PWE16230.1"/>
    </source>
</evidence>
<reference evidence="1 2" key="2">
    <citation type="submission" date="2018-05" db="EMBL/GenBank/DDBJ databases">
        <authorList>
            <person name="Lanie J.A."/>
            <person name="Ng W.-L."/>
            <person name="Kazmierczak K.M."/>
            <person name="Andrzejewski T.M."/>
            <person name="Davidsen T.M."/>
            <person name="Wayne K.J."/>
            <person name="Tettelin H."/>
            <person name="Glass J.I."/>
            <person name="Rusch D."/>
            <person name="Podicherti R."/>
            <person name="Tsui H.-C.T."/>
            <person name="Winkler M.E."/>
        </authorList>
    </citation>
    <scope>NUCLEOTIDE SEQUENCE [LARGE SCALE GENOMIC DNA]</scope>
    <source>
        <strain evidence="1 2">YBY</strain>
    </source>
</reference>
<dbReference type="Proteomes" id="UP000245216">
    <property type="component" value="Unassembled WGS sequence"/>
</dbReference>
<dbReference type="RefSeq" id="WP_052695827.1">
    <property type="nucleotide sequence ID" value="NZ_CAXOKM010000003.1"/>
</dbReference>
<sequence length="158" mass="17131">MKTASQHHQTFKVARHGLFFAVALLVLFAMLTGVARAAPSEADRISHAMKAIWDSPEAPLVVEPIVIEGDYALAGWTQLTRGGRALLKSRHGEWNVHMCGGDGLNDVETLTMAGMSTEAAERLVKNTSEAEAKLPAEVTAKFSTFGDNMVVDHNHHPD</sequence>
<name>A0A2U2BQD7_ALCFA</name>
<protein>
    <recommendedName>
        <fullName evidence="3">Copper uptake system-associated protein</fullName>
    </recommendedName>
</protein>
<dbReference type="STRING" id="511.UZ73_18265"/>